<dbReference type="InterPro" id="IPR001466">
    <property type="entry name" value="Beta-lactam-related"/>
</dbReference>
<dbReference type="PANTHER" id="PTHR46825">
    <property type="entry name" value="D-ALANYL-D-ALANINE-CARBOXYPEPTIDASE/ENDOPEPTIDASE AMPH"/>
    <property type="match status" value="1"/>
</dbReference>
<dbReference type="RefSeq" id="WP_185003023.1">
    <property type="nucleotide sequence ID" value="NZ_BAAAUI010000002.1"/>
</dbReference>
<dbReference type="InterPro" id="IPR012338">
    <property type="entry name" value="Beta-lactam/transpept-like"/>
</dbReference>
<evidence type="ECO:0000259" key="1">
    <source>
        <dbReference type="Pfam" id="PF00144"/>
    </source>
</evidence>
<dbReference type="Proteomes" id="UP000533598">
    <property type="component" value="Unassembled WGS sequence"/>
</dbReference>
<feature type="domain" description="Beta-lactamase-related" evidence="1">
    <location>
        <begin position="12"/>
        <end position="331"/>
    </location>
</feature>
<name>A0A7W7FSJ2_9PSEU</name>
<organism evidence="2 3">
    <name type="scientific">Crossiella cryophila</name>
    <dbReference type="NCBI Taxonomy" id="43355"/>
    <lineage>
        <taxon>Bacteria</taxon>
        <taxon>Bacillati</taxon>
        <taxon>Actinomycetota</taxon>
        <taxon>Actinomycetes</taxon>
        <taxon>Pseudonocardiales</taxon>
        <taxon>Pseudonocardiaceae</taxon>
        <taxon>Crossiella</taxon>
    </lineage>
</organism>
<evidence type="ECO:0000313" key="3">
    <source>
        <dbReference type="Proteomes" id="UP000533598"/>
    </source>
</evidence>
<reference evidence="2 3" key="1">
    <citation type="submission" date="2020-08" db="EMBL/GenBank/DDBJ databases">
        <title>Sequencing the genomes of 1000 actinobacteria strains.</title>
        <authorList>
            <person name="Klenk H.-P."/>
        </authorList>
    </citation>
    <scope>NUCLEOTIDE SEQUENCE [LARGE SCALE GENOMIC DNA]</scope>
    <source>
        <strain evidence="2 3">DSM 44230</strain>
    </source>
</reference>
<sequence>MAQVTVEAEWLSRTLSTLVRKHQVPGAQLAVHVNGETITAEAGELRYGGGTPVTRDTAFPIGSVTKAATAALAILLVADDDLELDSDVTEHLPELGAPLTLRQLLSHTSGLASGPDSAVAATMSLRRFVAEHCRTPELVLPAGAGFSYSNLGYAVVGRLIEEVTGMTWWEAIESILLRPLGIRPAFVVAPNPLTSVNVASGHAVNTSHGRTRPVVQSLAMGEAPAGALALSAADLLRFGLLHMDPAETGLPDLLPAELAAEMRRIQPGADPIGLADGWGLGFGVFRTGVQHWIGHDGNADGTDAHLRVNADSSQAIAFTSNGNTGIGLWAELVDELAEVGIEVGSYRLDVPGRRTTVPPEIFGSYLNGDTEYTVSPAEDATLRLAIDGEIVARLTPHEGLMFAQQDWESGQLVHPGRFLRDPVTGVLDRIQVSGRLARRAVGSGRC</sequence>
<dbReference type="Pfam" id="PF00144">
    <property type="entry name" value="Beta-lactamase"/>
    <property type="match status" value="1"/>
</dbReference>
<comment type="caution">
    <text evidence="2">The sequence shown here is derived from an EMBL/GenBank/DDBJ whole genome shotgun (WGS) entry which is preliminary data.</text>
</comment>
<dbReference type="SUPFAM" id="SSF56601">
    <property type="entry name" value="beta-lactamase/transpeptidase-like"/>
    <property type="match status" value="1"/>
</dbReference>
<dbReference type="InterPro" id="IPR050491">
    <property type="entry name" value="AmpC-like"/>
</dbReference>
<protein>
    <submittedName>
        <fullName evidence="2">CubicO group peptidase (Beta-lactamase class C family)</fullName>
    </submittedName>
</protein>
<dbReference type="Gene3D" id="3.40.710.10">
    <property type="entry name" value="DD-peptidase/beta-lactamase superfamily"/>
    <property type="match status" value="1"/>
</dbReference>
<proteinExistence type="predicted"/>
<dbReference type="EMBL" id="JACHMH010000001">
    <property type="protein sequence ID" value="MBB4677121.1"/>
    <property type="molecule type" value="Genomic_DNA"/>
</dbReference>
<gene>
    <name evidence="2" type="ORF">HNR67_003239</name>
</gene>
<dbReference type="AlphaFoldDB" id="A0A7W7FSJ2"/>
<keyword evidence="3" id="KW-1185">Reference proteome</keyword>
<evidence type="ECO:0000313" key="2">
    <source>
        <dbReference type="EMBL" id="MBB4677121.1"/>
    </source>
</evidence>
<accession>A0A7W7FSJ2</accession>
<dbReference type="PANTHER" id="PTHR46825:SF9">
    <property type="entry name" value="BETA-LACTAMASE-RELATED DOMAIN-CONTAINING PROTEIN"/>
    <property type="match status" value="1"/>
</dbReference>